<keyword evidence="2" id="KW-0812">Transmembrane</keyword>
<dbReference type="Proteomes" id="UP001189429">
    <property type="component" value="Unassembled WGS sequence"/>
</dbReference>
<proteinExistence type="predicted"/>
<evidence type="ECO:0008006" key="5">
    <source>
        <dbReference type="Google" id="ProtNLM"/>
    </source>
</evidence>
<feature type="region of interest" description="Disordered" evidence="1">
    <location>
        <begin position="13"/>
        <end position="55"/>
    </location>
</feature>
<evidence type="ECO:0000256" key="2">
    <source>
        <dbReference type="SAM" id="Phobius"/>
    </source>
</evidence>
<keyword evidence="2" id="KW-1133">Transmembrane helix</keyword>
<keyword evidence="2" id="KW-0472">Membrane</keyword>
<feature type="non-terminal residue" evidence="3">
    <location>
        <position position="510"/>
    </location>
</feature>
<gene>
    <name evidence="3" type="ORF">PCOR1329_LOCUS26642</name>
</gene>
<feature type="transmembrane region" description="Helical" evidence="2">
    <location>
        <begin position="75"/>
        <end position="94"/>
    </location>
</feature>
<sequence length="510" mass="55391">ALRLQWWPCRRGRARPVRYPPSPQGGAPARSPRRPPAPRAASRVSPRMQGSDVEGWKKQVTAADRMSAAMRSNDFLVAWLVPAAVFMFLLVLYACAFMQAPLVCGAFSCVAFAATLVCALCHARRPAMLPLALSMLVATAMGTLFGLYCYDSYSIYPRFYSNARTYDNVVASEPAAAVADAGKIAFTTESYVSAKEAAGYVTESGTISTRWRILCRSSPRQRDREDHRVLGGGRRLLRRCGHLHVRLRGRQRCARGRRDLRRPGRIHDFQAQLLREGPGEGHGGVRAAGADRAHVCAMGGDQQLEHAVHLLQGPGDHIRGCQLRRLRLRLRGAGVCDGALLGPRPDQALVVSGWRCPAQAPVIFGGGPIILHSQRADQLHASQRPEQGKAQRPAPSHDPGLPAAPCLQVRNLLCSAALRGQAGWSDCCCCMTCCDLIVAMPSVITCMPVRLRDGLIFLLAHLPSSQVCALLLRLCPTRPGSWLHPKGEGVTIDIPCAFPHPVGVIGRGCE</sequence>
<keyword evidence="4" id="KW-1185">Reference proteome</keyword>
<reference evidence="3" key="1">
    <citation type="submission" date="2023-10" db="EMBL/GenBank/DDBJ databases">
        <authorList>
            <person name="Chen Y."/>
            <person name="Shah S."/>
            <person name="Dougan E. K."/>
            <person name="Thang M."/>
            <person name="Chan C."/>
        </authorList>
    </citation>
    <scope>NUCLEOTIDE SEQUENCE [LARGE SCALE GENOMIC DNA]</scope>
</reference>
<feature type="transmembrane region" description="Helical" evidence="2">
    <location>
        <begin position="128"/>
        <end position="148"/>
    </location>
</feature>
<accession>A0ABN9S9K1</accession>
<feature type="non-terminal residue" evidence="3">
    <location>
        <position position="1"/>
    </location>
</feature>
<name>A0ABN9S9K1_9DINO</name>
<protein>
    <recommendedName>
        <fullName evidence="5">Transmembrane 9 superfamily member</fullName>
    </recommendedName>
</protein>
<organism evidence="3 4">
    <name type="scientific">Prorocentrum cordatum</name>
    <dbReference type="NCBI Taxonomy" id="2364126"/>
    <lineage>
        <taxon>Eukaryota</taxon>
        <taxon>Sar</taxon>
        <taxon>Alveolata</taxon>
        <taxon>Dinophyceae</taxon>
        <taxon>Prorocentrales</taxon>
        <taxon>Prorocentraceae</taxon>
        <taxon>Prorocentrum</taxon>
    </lineage>
</organism>
<evidence type="ECO:0000313" key="4">
    <source>
        <dbReference type="Proteomes" id="UP001189429"/>
    </source>
</evidence>
<feature type="transmembrane region" description="Helical" evidence="2">
    <location>
        <begin position="100"/>
        <end position="121"/>
    </location>
</feature>
<evidence type="ECO:0000256" key="1">
    <source>
        <dbReference type="SAM" id="MobiDB-lite"/>
    </source>
</evidence>
<feature type="region of interest" description="Disordered" evidence="1">
    <location>
        <begin position="376"/>
        <end position="398"/>
    </location>
</feature>
<comment type="caution">
    <text evidence="3">The sequence shown here is derived from an EMBL/GenBank/DDBJ whole genome shotgun (WGS) entry which is preliminary data.</text>
</comment>
<evidence type="ECO:0000313" key="3">
    <source>
        <dbReference type="EMBL" id="CAK0827008.1"/>
    </source>
</evidence>
<dbReference type="EMBL" id="CAUYUJ010009513">
    <property type="protein sequence ID" value="CAK0827008.1"/>
    <property type="molecule type" value="Genomic_DNA"/>
</dbReference>